<evidence type="ECO:0000256" key="2">
    <source>
        <dbReference type="SAM" id="MobiDB-lite"/>
    </source>
</evidence>
<organism evidence="3 4">
    <name type="scientific">Linnemannia gamsii</name>
    <dbReference type="NCBI Taxonomy" id="64522"/>
    <lineage>
        <taxon>Eukaryota</taxon>
        <taxon>Fungi</taxon>
        <taxon>Fungi incertae sedis</taxon>
        <taxon>Mucoromycota</taxon>
        <taxon>Mortierellomycotina</taxon>
        <taxon>Mortierellomycetes</taxon>
        <taxon>Mortierellales</taxon>
        <taxon>Mortierellaceae</taxon>
        <taxon>Linnemannia</taxon>
    </lineage>
</organism>
<feature type="region of interest" description="Disordered" evidence="2">
    <location>
        <begin position="93"/>
        <end position="150"/>
    </location>
</feature>
<protein>
    <recommendedName>
        <fullName evidence="5">Zinc finger GRF-type domain-containing protein</fullName>
    </recommendedName>
</protein>
<proteinExistence type="predicted"/>
<evidence type="ECO:0000313" key="4">
    <source>
        <dbReference type="Proteomes" id="UP001194696"/>
    </source>
</evidence>
<feature type="compositionally biased region" description="Low complexity" evidence="2">
    <location>
        <begin position="93"/>
        <end position="109"/>
    </location>
</feature>
<dbReference type="EMBL" id="JAAAIM010000676">
    <property type="protein sequence ID" value="KAG0285335.1"/>
    <property type="molecule type" value="Genomic_DNA"/>
</dbReference>
<feature type="compositionally biased region" description="Low complexity" evidence="2">
    <location>
        <begin position="126"/>
        <end position="138"/>
    </location>
</feature>
<dbReference type="SUPFAM" id="SSF90257">
    <property type="entry name" value="Myosin rod fragments"/>
    <property type="match status" value="1"/>
</dbReference>
<dbReference type="Proteomes" id="UP001194696">
    <property type="component" value="Unassembled WGS sequence"/>
</dbReference>
<name>A0ABQ7JUK7_9FUNG</name>
<feature type="coiled-coil region" evidence="1">
    <location>
        <begin position="167"/>
        <end position="201"/>
    </location>
</feature>
<accession>A0ABQ7JUK7</accession>
<evidence type="ECO:0008006" key="5">
    <source>
        <dbReference type="Google" id="ProtNLM"/>
    </source>
</evidence>
<comment type="caution">
    <text evidence="3">The sequence shown here is derived from an EMBL/GenBank/DDBJ whole genome shotgun (WGS) entry which is preliminary data.</text>
</comment>
<keyword evidence="1" id="KW-0175">Coiled coil</keyword>
<reference evidence="3 4" key="1">
    <citation type="journal article" date="2020" name="Fungal Divers.">
        <title>Resolving the Mortierellaceae phylogeny through synthesis of multi-gene phylogenetics and phylogenomics.</title>
        <authorList>
            <person name="Vandepol N."/>
            <person name="Liber J."/>
            <person name="Desiro A."/>
            <person name="Na H."/>
            <person name="Kennedy M."/>
            <person name="Barry K."/>
            <person name="Grigoriev I.V."/>
            <person name="Miller A.N."/>
            <person name="O'Donnell K."/>
            <person name="Stajich J.E."/>
            <person name="Bonito G."/>
        </authorList>
    </citation>
    <scope>NUCLEOTIDE SEQUENCE [LARGE SCALE GENOMIC DNA]</scope>
    <source>
        <strain evidence="3 4">AD045</strain>
    </source>
</reference>
<sequence length="283" mass="32224">MSPKCTDYFKCSLPKEEQTNKHEKRYHGTDVVIFNNMNPSLAPIKIQRDPSKGMYYHCSHIDCDHLTIRSCGPRKHYSKCKFLNPYLQPVATTSAAATSPPPSTQSQRQNQRSHLYPKIQPKQTASSPFSTSSRFSSPEPVADNATPGNRPFLSDSTYLLRHLLKSVDRLTGTVAKLDKRLDKQTENIKRIKKKVDSLIEQVDELWDEGEREEEQGGSLAVAEASLENHNESLFIDMDLMKTHLGDLYTDTRDLREQVSGVRADIERLDLDVNTLRGQLVYSW</sequence>
<gene>
    <name evidence="3" type="ORF">BGZ96_010388</name>
</gene>
<dbReference type="Gene3D" id="1.20.5.340">
    <property type="match status" value="1"/>
</dbReference>
<evidence type="ECO:0000256" key="1">
    <source>
        <dbReference type="SAM" id="Coils"/>
    </source>
</evidence>
<evidence type="ECO:0000313" key="3">
    <source>
        <dbReference type="EMBL" id="KAG0285335.1"/>
    </source>
</evidence>
<keyword evidence="4" id="KW-1185">Reference proteome</keyword>